<dbReference type="Pfam" id="PF01541">
    <property type="entry name" value="GIY-YIG"/>
    <property type="match status" value="1"/>
</dbReference>
<dbReference type="InterPro" id="IPR000305">
    <property type="entry name" value="GIY-YIG_endonuc"/>
</dbReference>
<dbReference type="Gene3D" id="1.10.10.10">
    <property type="entry name" value="Winged helix-like DNA-binding domain superfamily/Winged helix DNA-binding domain"/>
    <property type="match status" value="2"/>
</dbReference>
<dbReference type="InterPro" id="IPR006350">
    <property type="entry name" value="Intron_endoG1"/>
</dbReference>
<dbReference type="InterPro" id="IPR035901">
    <property type="entry name" value="GIY-YIG_endonuc_sf"/>
</dbReference>
<sequence>MPLPRIACIYRITNTVTGKHYIGSTLDLKERIGKHISKLNEGTHHSAKLQSSWAKHGAGAFSVHLVKYVHYPKELYLWEDHFIRIYNGFGWGYNMTQSSIGNRGYRHTEEQKAKNRAGKAYAKIHGKKVKPPTKKSKGILRYTQDGLFLDEFESQQIIQRTFGYSATNISMCANGVIRQAFGYLWKFKESEDFPKRIPPMRPDGHSVPVMQFTPEGEFVAEYLSGVLATKALGLYSSAVSDAINKKCNTTGYIWKFSHDVKHEPIRN</sequence>
<evidence type="ECO:0000259" key="1">
    <source>
        <dbReference type="PROSITE" id="PS50164"/>
    </source>
</evidence>
<dbReference type="NCBIfam" id="TIGR01453">
    <property type="entry name" value="grpIintron_endo"/>
    <property type="match status" value="1"/>
</dbReference>
<feature type="domain" description="GIY-YIG" evidence="1">
    <location>
        <begin position="5"/>
        <end position="95"/>
    </location>
</feature>
<dbReference type="PROSITE" id="PS50164">
    <property type="entry name" value="GIY_YIG"/>
    <property type="match status" value="1"/>
</dbReference>
<reference evidence="2" key="1">
    <citation type="submission" date="2023-07" db="EMBL/GenBank/DDBJ databases">
        <authorList>
            <person name="Kim M.K."/>
        </authorList>
    </citation>
    <scope>NUCLEOTIDE SEQUENCE</scope>
    <source>
        <strain evidence="2">M29</strain>
    </source>
</reference>
<organism evidence="2 3">
    <name type="scientific">Hymenobacter mellowenesis</name>
    <dbReference type="NCBI Taxonomy" id="3063995"/>
    <lineage>
        <taxon>Bacteria</taxon>
        <taxon>Pseudomonadati</taxon>
        <taxon>Bacteroidota</taxon>
        <taxon>Cytophagia</taxon>
        <taxon>Cytophagales</taxon>
        <taxon>Hymenobacteraceae</taxon>
        <taxon>Hymenobacter</taxon>
    </lineage>
</organism>
<proteinExistence type="predicted"/>
<dbReference type="SMART" id="SM00465">
    <property type="entry name" value="GIYc"/>
    <property type="match status" value="1"/>
</dbReference>
<dbReference type="SUPFAM" id="SSF82771">
    <property type="entry name" value="GIY-YIG endonuclease"/>
    <property type="match status" value="1"/>
</dbReference>
<accession>A0ABT9ACU8</accession>
<dbReference type="EMBL" id="JAUQSX010000007">
    <property type="protein sequence ID" value="MDO7847660.1"/>
    <property type="molecule type" value="Genomic_DNA"/>
</dbReference>
<dbReference type="Proteomes" id="UP001167796">
    <property type="component" value="Unassembled WGS sequence"/>
</dbReference>
<name>A0ABT9ACU8_9BACT</name>
<dbReference type="SMART" id="SM00497">
    <property type="entry name" value="IENR1"/>
    <property type="match status" value="2"/>
</dbReference>
<dbReference type="Gene3D" id="3.40.1440.10">
    <property type="entry name" value="GIY-YIG endonuclease"/>
    <property type="match status" value="1"/>
</dbReference>
<dbReference type="InterPro" id="IPR003647">
    <property type="entry name" value="Intron_nuc_1_rpt"/>
</dbReference>
<keyword evidence="3" id="KW-1185">Reference proteome</keyword>
<protein>
    <submittedName>
        <fullName evidence="2">GIY-YIG nuclease family protein</fullName>
    </submittedName>
</protein>
<evidence type="ECO:0000313" key="2">
    <source>
        <dbReference type="EMBL" id="MDO7847660.1"/>
    </source>
</evidence>
<dbReference type="InterPro" id="IPR036388">
    <property type="entry name" value="WH-like_DNA-bd_sf"/>
</dbReference>
<gene>
    <name evidence="2" type="ORF">Q5H92_14925</name>
</gene>
<dbReference type="RefSeq" id="WP_305012340.1">
    <property type="nucleotide sequence ID" value="NZ_JAUQSX010000007.1"/>
</dbReference>
<comment type="caution">
    <text evidence="2">The sequence shown here is derived from an EMBL/GenBank/DDBJ whole genome shotgun (WGS) entry which is preliminary data.</text>
</comment>
<evidence type="ECO:0000313" key="3">
    <source>
        <dbReference type="Proteomes" id="UP001167796"/>
    </source>
</evidence>